<dbReference type="AlphaFoldDB" id="A0A514LPQ6"/>
<proteinExistence type="predicted"/>
<gene>
    <name evidence="2" type="primary">ND6</name>
</gene>
<organism evidence="2">
    <name type="scientific">Tuxedo cruralis</name>
    <dbReference type="NCBI Taxonomy" id="1336461"/>
    <lineage>
        <taxon>Eukaryota</taxon>
        <taxon>Metazoa</taxon>
        <taxon>Ecdysozoa</taxon>
        <taxon>Arthropoda</taxon>
        <taxon>Hexapoda</taxon>
        <taxon>Insecta</taxon>
        <taxon>Pterygota</taxon>
        <taxon>Neoptera</taxon>
        <taxon>Paraneoptera</taxon>
        <taxon>Hemiptera</taxon>
        <taxon>Heteroptera</taxon>
        <taxon>Panheteroptera</taxon>
        <taxon>Cimicomorpha</taxon>
        <taxon>Miridae</taxon>
        <taxon>Phylini</taxon>
        <taxon>Tuxedo</taxon>
    </lineage>
</organism>
<keyword evidence="2" id="KW-0496">Mitochondrion</keyword>
<name>A0A514LPQ6_9HEMI</name>
<geneLocation type="mitochondrion" evidence="2"/>
<keyword evidence="1" id="KW-1133">Transmembrane helix</keyword>
<feature type="transmembrane region" description="Helical" evidence="1">
    <location>
        <begin position="79"/>
        <end position="97"/>
    </location>
</feature>
<accession>A0A514LPQ6</accession>
<feature type="transmembrane region" description="Helical" evidence="1">
    <location>
        <begin position="46"/>
        <end position="67"/>
    </location>
</feature>
<evidence type="ECO:0000313" key="2">
    <source>
        <dbReference type="EMBL" id="QDI93788.1"/>
    </source>
</evidence>
<keyword evidence="1" id="KW-0472">Membrane</keyword>
<reference evidence="2" key="1">
    <citation type="journal article" date="2019" name="Methods Ecol Evol">
        <title>Cost efficient high throughput capture of museum arthropod specimen DNA using PCR generated baits.</title>
        <authorList>
            <person name="Knyshov A."/>
            <person name="Gordon E.R.L."/>
            <person name="Weirauch C."/>
        </authorList>
    </citation>
    <scope>NUCLEOTIDE SEQUENCE</scope>
</reference>
<keyword evidence="1" id="KW-0812">Transmembrane</keyword>
<protein>
    <submittedName>
        <fullName evidence="2">NADH dehydrogenase subunit 6</fullName>
    </submittedName>
</protein>
<evidence type="ECO:0000256" key="1">
    <source>
        <dbReference type="SAM" id="Phobius"/>
    </source>
</evidence>
<dbReference type="EMBL" id="MK393978">
    <property type="protein sequence ID" value="QDI93788.1"/>
    <property type="molecule type" value="Genomic_DNA"/>
</dbReference>
<feature type="transmembrane region" description="Helical" evidence="1">
    <location>
        <begin position="133"/>
        <end position="154"/>
    </location>
</feature>
<sequence>MMMILLTMNMMFFFLNHPMSMGMILIIQTLMVSIYSGMLMKTFWMSYMLTISMLSGMLVLFIYMSSIASNQKFKNSTKMWLYFTSMMLAMISFLFLLKKMIIKNNYLGMGMSILKMEEMYFLNKLFMNNNLCITIMLVVYLLLTMIVSSFLVNISEGPMRLKI</sequence>